<keyword evidence="7" id="KW-1185">Reference proteome</keyword>
<reference evidence="6 7" key="1">
    <citation type="submission" date="2022-03" db="EMBL/GenBank/DDBJ databases">
        <title>Mucilaginibacter sp. isolated from the gut of Protaetia brevitarsis seulensis larvae.</title>
        <authorList>
            <person name="Won M."/>
            <person name="Kim S.-J."/>
            <person name="Kwon S.-W."/>
        </authorList>
    </citation>
    <scope>NUCLEOTIDE SEQUENCE [LARGE SCALE GENOMIC DNA]</scope>
    <source>
        <strain evidence="6 7">CFWR-12</strain>
    </source>
</reference>
<dbReference type="InterPro" id="IPR036388">
    <property type="entry name" value="WH-like_DNA-bd_sf"/>
</dbReference>
<sequence length="319" mass="34845">MVDPQRLRVFRAVVQAGSINRAAERLGYTPSAVSQHVSALQRETGLALIERHGRGIRPTAAGLAVADRATRVLDQLADFDLLADDLRSGRRGTLRVGCFMSANRAWMPSVLRAVGDEFPDVRLEVDLLELRGRRSVDPDLEVYVAESVHPDRDPAAADGHADGYDLEELRTEDYLAVVPHTHALAAHTSVALTELADEPWVDNDHARGPCREIVITACAERGFVPRFRVAAPDYASAFDFVAEGLGVTVVPRLGAYRLPPGVLAVPVHDADVRRRVMLRVKRTMRAHPAVARTAELLRAAAARGIVSRETVAAQRRDAS</sequence>
<dbReference type="Proteomes" id="UP000832097">
    <property type="component" value="Chromosome"/>
</dbReference>
<evidence type="ECO:0000256" key="2">
    <source>
        <dbReference type="ARBA" id="ARBA00023015"/>
    </source>
</evidence>
<dbReference type="Pfam" id="PF00126">
    <property type="entry name" value="HTH_1"/>
    <property type="match status" value="1"/>
</dbReference>
<dbReference type="EMBL" id="CP094528">
    <property type="protein sequence ID" value="UOE45522.1"/>
    <property type="molecule type" value="Genomic_DNA"/>
</dbReference>
<dbReference type="InterPro" id="IPR036390">
    <property type="entry name" value="WH_DNA-bd_sf"/>
</dbReference>
<evidence type="ECO:0000259" key="5">
    <source>
        <dbReference type="PROSITE" id="PS50931"/>
    </source>
</evidence>
<dbReference type="InterPro" id="IPR000847">
    <property type="entry name" value="LysR_HTH_N"/>
</dbReference>
<dbReference type="InterPro" id="IPR005119">
    <property type="entry name" value="LysR_subst-bd"/>
</dbReference>
<evidence type="ECO:0000313" key="6">
    <source>
        <dbReference type="EMBL" id="UOE45522.1"/>
    </source>
</evidence>
<dbReference type="PANTHER" id="PTHR30346">
    <property type="entry name" value="TRANSCRIPTIONAL DUAL REGULATOR HCAR-RELATED"/>
    <property type="match status" value="1"/>
</dbReference>
<dbReference type="PANTHER" id="PTHR30346:SF29">
    <property type="entry name" value="LYSR SUBSTRATE-BINDING"/>
    <property type="match status" value="1"/>
</dbReference>
<dbReference type="Pfam" id="PF03466">
    <property type="entry name" value="LysR_substrate"/>
    <property type="match status" value="1"/>
</dbReference>
<evidence type="ECO:0000256" key="3">
    <source>
        <dbReference type="ARBA" id="ARBA00023125"/>
    </source>
</evidence>
<comment type="similarity">
    <text evidence="1">Belongs to the LysR transcriptional regulatory family.</text>
</comment>
<dbReference type="SUPFAM" id="SSF53850">
    <property type="entry name" value="Periplasmic binding protein-like II"/>
    <property type="match status" value="1"/>
</dbReference>
<dbReference type="RefSeq" id="WP_243558121.1">
    <property type="nucleotide sequence ID" value="NZ_CP094528.1"/>
</dbReference>
<dbReference type="Gene3D" id="1.10.10.10">
    <property type="entry name" value="Winged helix-like DNA-binding domain superfamily/Winged helix DNA-binding domain"/>
    <property type="match status" value="1"/>
</dbReference>
<accession>A0ABY4C226</accession>
<dbReference type="SUPFAM" id="SSF46785">
    <property type="entry name" value="Winged helix' DNA-binding domain"/>
    <property type="match status" value="1"/>
</dbReference>
<evidence type="ECO:0000313" key="7">
    <source>
        <dbReference type="Proteomes" id="UP000832097"/>
    </source>
</evidence>
<gene>
    <name evidence="6" type="ORF">MTO99_07125</name>
</gene>
<keyword evidence="3" id="KW-0238">DNA-binding</keyword>
<keyword evidence="4" id="KW-0804">Transcription</keyword>
<evidence type="ECO:0000256" key="1">
    <source>
        <dbReference type="ARBA" id="ARBA00009437"/>
    </source>
</evidence>
<keyword evidence="2" id="KW-0805">Transcription regulation</keyword>
<feature type="domain" description="HTH lysR-type" evidence="5">
    <location>
        <begin position="2"/>
        <end position="59"/>
    </location>
</feature>
<organism evidence="6 7">
    <name type="scientific">Agromyces larvae</name>
    <dbReference type="NCBI Taxonomy" id="2929802"/>
    <lineage>
        <taxon>Bacteria</taxon>
        <taxon>Bacillati</taxon>
        <taxon>Actinomycetota</taxon>
        <taxon>Actinomycetes</taxon>
        <taxon>Micrococcales</taxon>
        <taxon>Microbacteriaceae</taxon>
        <taxon>Agromyces</taxon>
    </lineage>
</organism>
<protein>
    <submittedName>
        <fullName evidence="6">LysR family transcriptional regulator</fullName>
    </submittedName>
</protein>
<name>A0ABY4C226_9MICO</name>
<dbReference type="PROSITE" id="PS50931">
    <property type="entry name" value="HTH_LYSR"/>
    <property type="match status" value="1"/>
</dbReference>
<proteinExistence type="inferred from homology"/>
<dbReference type="Gene3D" id="3.40.190.10">
    <property type="entry name" value="Periplasmic binding protein-like II"/>
    <property type="match status" value="2"/>
</dbReference>
<evidence type="ECO:0000256" key="4">
    <source>
        <dbReference type="ARBA" id="ARBA00023163"/>
    </source>
</evidence>